<dbReference type="RefSeq" id="WP_117001340.1">
    <property type="nucleotide sequence ID" value="NZ_BMJS01000001.1"/>
</dbReference>
<organism evidence="3 4">
    <name type="scientific">Cysteiniphilum litorale</name>
    <dbReference type="NCBI Taxonomy" id="2056700"/>
    <lineage>
        <taxon>Bacteria</taxon>
        <taxon>Pseudomonadati</taxon>
        <taxon>Pseudomonadota</taxon>
        <taxon>Gammaproteobacteria</taxon>
        <taxon>Thiotrichales</taxon>
        <taxon>Fastidiosibacteraceae</taxon>
        <taxon>Cysteiniphilum</taxon>
    </lineage>
</organism>
<sequence>MKKLLLSLGLIAASSAAFAATYQVYNEPTTNAKVVSELTDQNQNQYIQFYQQGNWIKVADTQTGQVGWVNTAQVKQAQMQTQYQQAVNALNMQQKQLEAERQAFEQRYQRAAQNLQQQMQHLQQQMSQAQSQNAPTQASAQPAQKMVAANASPNANQMQRSFNAVSIQTNQDGKTATVTREWLSKDGKVQKEVKQVPVSELQKMSLNF</sequence>
<protein>
    <recommendedName>
        <fullName evidence="5">SH3 domain-containing protein</fullName>
    </recommendedName>
</protein>
<comment type="caution">
    <text evidence="3">The sequence shown here is derived from an EMBL/GenBank/DDBJ whole genome shotgun (WGS) entry which is preliminary data.</text>
</comment>
<feature type="chain" id="PRO_5035246256" description="SH3 domain-containing protein" evidence="2">
    <location>
        <begin position="20"/>
        <end position="208"/>
    </location>
</feature>
<evidence type="ECO:0000256" key="2">
    <source>
        <dbReference type="SAM" id="SignalP"/>
    </source>
</evidence>
<dbReference type="EMBL" id="BMJS01000001">
    <property type="protein sequence ID" value="GGF86989.1"/>
    <property type="molecule type" value="Genomic_DNA"/>
</dbReference>
<evidence type="ECO:0000313" key="4">
    <source>
        <dbReference type="Proteomes" id="UP000636949"/>
    </source>
</evidence>
<dbReference type="Proteomes" id="UP000636949">
    <property type="component" value="Unassembled WGS sequence"/>
</dbReference>
<feature type="coiled-coil region" evidence="1">
    <location>
        <begin position="80"/>
        <end position="132"/>
    </location>
</feature>
<keyword evidence="2" id="KW-0732">Signal</keyword>
<reference evidence="3" key="1">
    <citation type="journal article" date="2014" name="Int. J. Syst. Evol. Microbiol.">
        <title>Complete genome sequence of Corynebacterium casei LMG S-19264T (=DSM 44701T), isolated from a smear-ripened cheese.</title>
        <authorList>
            <consortium name="US DOE Joint Genome Institute (JGI-PGF)"/>
            <person name="Walter F."/>
            <person name="Albersmeier A."/>
            <person name="Kalinowski J."/>
            <person name="Ruckert C."/>
        </authorList>
    </citation>
    <scope>NUCLEOTIDE SEQUENCE</scope>
    <source>
        <strain evidence="3">CGMCC 1.15758</strain>
    </source>
</reference>
<evidence type="ECO:0000313" key="3">
    <source>
        <dbReference type="EMBL" id="GGF86989.1"/>
    </source>
</evidence>
<accession>A0A8J3E7Y9</accession>
<dbReference type="Gene3D" id="2.30.30.40">
    <property type="entry name" value="SH3 Domains"/>
    <property type="match status" value="1"/>
</dbReference>
<keyword evidence="4" id="KW-1185">Reference proteome</keyword>
<dbReference type="OrthoDB" id="5624819at2"/>
<reference evidence="3" key="2">
    <citation type="submission" date="2020-09" db="EMBL/GenBank/DDBJ databases">
        <authorList>
            <person name="Sun Q."/>
            <person name="Zhou Y."/>
        </authorList>
    </citation>
    <scope>NUCLEOTIDE SEQUENCE</scope>
    <source>
        <strain evidence="3">CGMCC 1.15758</strain>
    </source>
</reference>
<gene>
    <name evidence="3" type="ORF">GCM10010995_00410</name>
</gene>
<evidence type="ECO:0000256" key="1">
    <source>
        <dbReference type="SAM" id="Coils"/>
    </source>
</evidence>
<keyword evidence="1" id="KW-0175">Coiled coil</keyword>
<dbReference type="AlphaFoldDB" id="A0A8J3E7Y9"/>
<feature type="signal peptide" evidence="2">
    <location>
        <begin position="1"/>
        <end position="19"/>
    </location>
</feature>
<evidence type="ECO:0008006" key="5">
    <source>
        <dbReference type="Google" id="ProtNLM"/>
    </source>
</evidence>
<name>A0A8J3E7Y9_9GAMM</name>
<proteinExistence type="predicted"/>